<dbReference type="InterPro" id="IPR001452">
    <property type="entry name" value="SH3_domain"/>
</dbReference>
<evidence type="ECO:0000256" key="2">
    <source>
        <dbReference type="SAM" id="MobiDB-lite"/>
    </source>
</evidence>
<dbReference type="PANTHER" id="PTHR34408">
    <property type="entry name" value="FAMILY PROTEIN, PUTATIVE-RELATED"/>
    <property type="match status" value="1"/>
</dbReference>
<evidence type="ECO:0000313" key="6">
    <source>
        <dbReference type="Proteomes" id="UP000231637"/>
    </source>
</evidence>
<dbReference type="Gene3D" id="2.30.30.40">
    <property type="entry name" value="SH3 Domains"/>
    <property type="match status" value="2"/>
</dbReference>
<evidence type="ECO:0000259" key="3">
    <source>
        <dbReference type="PROSITE" id="PS50002"/>
    </source>
</evidence>
<feature type="region of interest" description="Disordered" evidence="2">
    <location>
        <begin position="71"/>
        <end position="93"/>
    </location>
</feature>
<name>A0A2K8L3M8_9PROT</name>
<dbReference type="PROSITE" id="PS50002">
    <property type="entry name" value="SH3"/>
    <property type="match status" value="1"/>
</dbReference>
<dbReference type="PROSITE" id="PS51781">
    <property type="entry name" value="SH3B"/>
    <property type="match status" value="1"/>
</dbReference>
<dbReference type="SMART" id="SM00287">
    <property type="entry name" value="SH3b"/>
    <property type="match status" value="2"/>
</dbReference>
<dbReference type="InterPro" id="IPR003646">
    <property type="entry name" value="SH3-like_bac-type"/>
</dbReference>
<evidence type="ECO:0000259" key="4">
    <source>
        <dbReference type="PROSITE" id="PS51781"/>
    </source>
</evidence>
<evidence type="ECO:0000256" key="1">
    <source>
        <dbReference type="ARBA" id="ARBA00022443"/>
    </source>
</evidence>
<dbReference type="RefSeq" id="WP_100265338.1">
    <property type="nucleotide sequence ID" value="NZ_CP018800.1"/>
</dbReference>
<accession>A0A2K8L3M8</accession>
<feature type="domain" description="SH3b" evidence="4">
    <location>
        <begin position="311"/>
        <end position="370"/>
    </location>
</feature>
<organism evidence="5 6">
    <name type="scientific">Mariprofundus ferrinatatus</name>
    <dbReference type="NCBI Taxonomy" id="1921087"/>
    <lineage>
        <taxon>Bacteria</taxon>
        <taxon>Pseudomonadati</taxon>
        <taxon>Pseudomonadota</taxon>
        <taxon>Candidatius Mariprofundia</taxon>
        <taxon>Mariprofundales</taxon>
        <taxon>Mariprofundaceae</taxon>
        <taxon>Mariprofundus</taxon>
    </lineage>
</organism>
<feature type="region of interest" description="Disordered" evidence="2">
    <location>
        <begin position="213"/>
        <end position="250"/>
    </location>
</feature>
<dbReference type="PANTHER" id="PTHR34408:SF1">
    <property type="entry name" value="GLYCOSYL HYDROLASE FAMILY 19 DOMAIN-CONTAINING PROTEIN HI_1415"/>
    <property type="match status" value="1"/>
</dbReference>
<proteinExistence type="predicted"/>
<evidence type="ECO:0000313" key="5">
    <source>
        <dbReference type="EMBL" id="ATX81935.1"/>
    </source>
</evidence>
<dbReference type="InterPro" id="IPR052354">
    <property type="entry name" value="Cell_Wall_Dynamics_Protein"/>
</dbReference>
<protein>
    <submittedName>
        <fullName evidence="5">SH3 domain-containing protein</fullName>
    </submittedName>
</protein>
<dbReference type="EMBL" id="CP018800">
    <property type="protein sequence ID" value="ATX81935.1"/>
    <property type="molecule type" value="Genomic_DNA"/>
</dbReference>
<dbReference type="KEGG" id="mfn:Ga0123462_1069"/>
<reference evidence="5 6" key="1">
    <citation type="submission" date="2016-12" db="EMBL/GenBank/DDBJ databases">
        <title>Isolation and genomic insights into novel planktonic Zetaproteobacteria from stratified waters of the Chesapeake Bay.</title>
        <authorList>
            <person name="McAllister S.M."/>
            <person name="Kato S."/>
            <person name="Chan C.S."/>
            <person name="Chiu B.K."/>
            <person name="Field E.K."/>
        </authorList>
    </citation>
    <scope>NUCLEOTIDE SEQUENCE [LARGE SCALE GENOMIC DNA]</scope>
    <source>
        <strain evidence="5 6">CP-8</strain>
    </source>
</reference>
<dbReference type="OrthoDB" id="9787225at2"/>
<feature type="domain" description="SH3" evidence="3">
    <location>
        <begin position="251"/>
        <end position="315"/>
    </location>
</feature>
<keyword evidence="1" id="KW-0728">SH3 domain</keyword>
<gene>
    <name evidence="5" type="ORF">Ga0123462_1069</name>
</gene>
<dbReference type="Proteomes" id="UP000231637">
    <property type="component" value="Chromosome"/>
</dbReference>
<dbReference type="AlphaFoldDB" id="A0A2K8L3M8"/>
<dbReference type="Pfam" id="PF08239">
    <property type="entry name" value="SH3_3"/>
    <property type="match status" value="2"/>
</dbReference>
<sequence length="370" mass="40703">MSGKRQSETEIQHEGANLREQLHAIVSHELEAFADVDRIGEVSELQDKVDGFMKNLQIHFDSYIHEIEKENAEPVSEAAPSIDSASAEEPAPKGSEVINLEKEFHTYGITKANGIDEEKKPLSHTLIQAAVGTAIAAALLWVFWPTSEQQAVVVEAPQTTIESSLPDTTVTDAEDATADANVIAPEVVVTELQREPEIITEPVAVVVEEVKPEPVAESVTESTPEVEEAAKREVAPESKPVEKQAASEPKGQKITVTAHFGNVRNAPDNTGKVISRLKKGDVVYKLEENDGWFHVRLNNDSVAWVHHSVFAPRLQVTVDLGNIRSEPNSKGEIVTRLKKGAYITKMGEKKDWYQVKLDSGTTAWAHRSIF</sequence>
<feature type="compositionally biased region" description="Basic and acidic residues" evidence="2">
    <location>
        <begin position="228"/>
        <end position="242"/>
    </location>
</feature>
<keyword evidence="6" id="KW-1185">Reference proteome</keyword>